<dbReference type="Gene3D" id="3.40.50.300">
    <property type="entry name" value="P-loop containing nucleotide triphosphate hydrolases"/>
    <property type="match status" value="1"/>
</dbReference>
<dbReference type="Pfam" id="PF00005">
    <property type="entry name" value="ABC_tran"/>
    <property type="match status" value="1"/>
</dbReference>
<evidence type="ECO:0000313" key="5">
    <source>
        <dbReference type="EMBL" id="SJZ89832.1"/>
    </source>
</evidence>
<evidence type="ECO:0000256" key="2">
    <source>
        <dbReference type="ARBA" id="ARBA00022741"/>
    </source>
</evidence>
<dbReference type="OrthoDB" id="9802264at2"/>
<dbReference type="AlphaFoldDB" id="A0A1T4PE97"/>
<name>A0A1T4PE97_9FIRM</name>
<dbReference type="Proteomes" id="UP000189933">
    <property type="component" value="Unassembled WGS sequence"/>
</dbReference>
<accession>A0A1T4PE97</accession>
<dbReference type="InterPro" id="IPR050093">
    <property type="entry name" value="ABC_SmlMolc_Importer"/>
</dbReference>
<proteinExistence type="predicted"/>
<dbReference type="GO" id="GO:0016887">
    <property type="term" value="F:ATP hydrolysis activity"/>
    <property type="evidence" value="ECO:0007669"/>
    <property type="project" value="InterPro"/>
</dbReference>
<protein>
    <submittedName>
        <fullName evidence="5">Molybdate transport system ATP-binding protein</fullName>
    </submittedName>
</protein>
<dbReference type="PANTHER" id="PTHR42781:SF4">
    <property type="entry name" value="SPERMIDINE_PUTRESCINE IMPORT ATP-BINDING PROTEIN POTA"/>
    <property type="match status" value="1"/>
</dbReference>
<keyword evidence="2" id="KW-0547">Nucleotide-binding</keyword>
<dbReference type="EMBL" id="FUXM01000011">
    <property type="protein sequence ID" value="SJZ89832.1"/>
    <property type="molecule type" value="Genomic_DNA"/>
</dbReference>
<gene>
    <name evidence="5" type="ORF">SAMN02745885_01241</name>
</gene>
<dbReference type="PROSITE" id="PS50893">
    <property type="entry name" value="ABC_TRANSPORTER_2"/>
    <property type="match status" value="1"/>
</dbReference>
<dbReference type="SMART" id="SM00382">
    <property type="entry name" value="AAA"/>
    <property type="match status" value="1"/>
</dbReference>
<dbReference type="GO" id="GO:0005524">
    <property type="term" value="F:ATP binding"/>
    <property type="evidence" value="ECO:0007669"/>
    <property type="project" value="UniProtKB-KW"/>
</dbReference>
<dbReference type="InterPro" id="IPR003593">
    <property type="entry name" value="AAA+_ATPase"/>
</dbReference>
<dbReference type="PANTHER" id="PTHR42781">
    <property type="entry name" value="SPERMIDINE/PUTRESCINE IMPORT ATP-BINDING PROTEIN POTA"/>
    <property type="match status" value="1"/>
</dbReference>
<keyword evidence="3 5" id="KW-0067">ATP-binding</keyword>
<keyword evidence="1" id="KW-0813">Transport</keyword>
<feature type="domain" description="ABC transporter" evidence="4">
    <location>
        <begin position="1"/>
        <end position="213"/>
    </location>
</feature>
<dbReference type="InterPro" id="IPR027417">
    <property type="entry name" value="P-loop_NTPase"/>
</dbReference>
<reference evidence="6" key="1">
    <citation type="submission" date="2017-02" db="EMBL/GenBank/DDBJ databases">
        <authorList>
            <person name="Varghese N."/>
            <person name="Submissions S."/>
        </authorList>
    </citation>
    <scope>NUCLEOTIDE SEQUENCE [LARGE SCALE GENOMIC DNA]</scope>
    <source>
        <strain evidence="6">DSM 16521</strain>
    </source>
</reference>
<dbReference type="PROSITE" id="PS00211">
    <property type="entry name" value="ABC_TRANSPORTER_1"/>
    <property type="match status" value="1"/>
</dbReference>
<evidence type="ECO:0000259" key="4">
    <source>
        <dbReference type="PROSITE" id="PS50893"/>
    </source>
</evidence>
<dbReference type="InterPro" id="IPR003439">
    <property type="entry name" value="ABC_transporter-like_ATP-bd"/>
</dbReference>
<keyword evidence="6" id="KW-1185">Reference proteome</keyword>
<dbReference type="RefSeq" id="WP_078665321.1">
    <property type="nucleotide sequence ID" value="NZ_FUXM01000011.1"/>
</dbReference>
<organism evidence="5 6">
    <name type="scientific">Carboxydocella sporoproducens DSM 16521</name>
    <dbReference type="NCBI Taxonomy" id="1121270"/>
    <lineage>
        <taxon>Bacteria</taxon>
        <taxon>Bacillati</taxon>
        <taxon>Bacillota</taxon>
        <taxon>Clostridia</taxon>
        <taxon>Eubacteriales</taxon>
        <taxon>Clostridiales Family XVI. Incertae Sedis</taxon>
        <taxon>Carboxydocella</taxon>
    </lineage>
</organism>
<sequence>MLQANFYKKMPMYDLNVNFQITNEVLVIYGPSGAGKSTILHCIAGMVTPEKGLIKFGEKIFYSHKQGLQLPVRKRGIGFVFQEFALFPHLSVKENILYGMRRKGKTTVDFDEIIDILRIRPLLTSYPGSISGGEKQRVALARALVSAPDLLLMDEPMSALDWDLRKTIQRELKQMQKRWQIPMIVVTHDLQEGEYLADKMLLLEKGQQIWGRLA</sequence>
<dbReference type="SUPFAM" id="SSF52540">
    <property type="entry name" value="P-loop containing nucleoside triphosphate hydrolases"/>
    <property type="match status" value="1"/>
</dbReference>
<evidence type="ECO:0000256" key="3">
    <source>
        <dbReference type="ARBA" id="ARBA00022840"/>
    </source>
</evidence>
<dbReference type="InterPro" id="IPR017871">
    <property type="entry name" value="ABC_transporter-like_CS"/>
</dbReference>
<evidence type="ECO:0000256" key="1">
    <source>
        <dbReference type="ARBA" id="ARBA00022448"/>
    </source>
</evidence>
<evidence type="ECO:0000313" key="6">
    <source>
        <dbReference type="Proteomes" id="UP000189933"/>
    </source>
</evidence>